<keyword evidence="7" id="KW-0067">ATP-binding</keyword>
<dbReference type="GO" id="GO:0003723">
    <property type="term" value="F:RNA binding"/>
    <property type="evidence" value="ECO:0007669"/>
    <property type="project" value="InterPro"/>
</dbReference>
<comment type="subcellular location">
    <subcellularLocation>
        <location evidence="1">Host endoplasmic reticulum membrane</location>
        <topology evidence="1">Peripheral membrane protein</topology>
    </subcellularLocation>
</comment>
<dbReference type="GO" id="GO:0016787">
    <property type="term" value="F:hydrolase activity"/>
    <property type="evidence" value="ECO:0007669"/>
    <property type="project" value="UniProtKB-KW"/>
</dbReference>
<dbReference type="InterPro" id="IPR002588">
    <property type="entry name" value="Alphavirus-like_MT_dom"/>
</dbReference>
<dbReference type="PROSITE" id="PS51657">
    <property type="entry name" value="PSRV_HELICASE"/>
    <property type="match status" value="1"/>
</dbReference>
<organism evidence="11">
    <name type="scientific">Tobacco streak virus</name>
    <dbReference type="NCBI Taxonomy" id="12317"/>
    <lineage>
        <taxon>Viruses</taxon>
        <taxon>Riboviria</taxon>
        <taxon>Orthornavirae</taxon>
        <taxon>Kitrinoviricota</taxon>
        <taxon>Alsuviricetes</taxon>
        <taxon>Martellivirales</taxon>
        <taxon>Bromoviridae</taxon>
        <taxon>Ilarvirus</taxon>
        <taxon>Ilarvirus TSV</taxon>
    </lineage>
</organism>
<evidence type="ECO:0000256" key="1">
    <source>
        <dbReference type="ARBA" id="ARBA00004291"/>
    </source>
</evidence>
<feature type="domain" description="(+)RNA virus helicase C-terminal" evidence="9">
    <location>
        <begin position="776"/>
        <end position="1091"/>
    </location>
</feature>
<evidence type="ECO:0000313" key="11">
    <source>
        <dbReference type="EMBL" id="AQX34627.1"/>
    </source>
</evidence>
<dbReference type="GO" id="GO:0016556">
    <property type="term" value="P:mRNA modification"/>
    <property type="evidence" value="ECO:0007669"/>
    <property type="project" value="InterPro"/>
</dbReference>
<dbReference type="GO" id="GO:0044167">
    <property type="term" value="C:host cell endoplasmic reticulum membrane"/>
    <property type="evidence" value="ECO:0007669"/>
    <property type="project" value="UniProtKB-SubCell"/>
</dbReference>
<evidence type="ECO:0000256" key="4">
    <source>
        <dbReference type="ARBA" id="ARBA00022679"/>
    </source>
</evidence>
<name>A0A1S6XXG7_9BROM</name>
<protein>
    <recommendedName>
        <fullName evidence="3">Replication protein 1a</fullName>
    </recommendedName>
</protein>
<keyword evidence="8" id="KW-1038">Host endoplasmic reticulum</keyword>
<feature type="domain" description="Alphavirus-like MT" evidence="10">
    <location>
        <begin position="88"/>
        <end position="278"/>
    </location>
</feature>
<dbReference type="EMBL" id="KY176868">
    <property type="protein sequence ID" value="AQX34627.1"/>
    <property type="molecule type" value="Genomic_RNA"/>
</dbReference>
<dbReference type="InterPro" id="IPR027417">
    <property type="entry name" value="P-loop_NTPase"/>
</dbReference>
<dbReference type="GO" id="GO:0008174">
    <property type="term" value="F:mRNA methyltransferase activity"/>
    <property type="evidence" value="ECO:0007669"/>
    <property type="project" value="UniProtKB-UniRule"/>
</dbReference>
<accession>A0A1S6XXG7</accession>
<dbReference type="Pfam" id="PF01443">
    <property type="entry name" value="Viral_helicase1"/>
    <property type="match status" value="1"/>
</dbReference>
<evidence type="ECO:0000259" key="9">
    <source>
        <dbReference type="PROSITE" id="PS51657"/>
    </source>
</evidence>
<dbReference type="PROSITE" id="PS51743">
    <property type="entry name" value="ALPHAVIRUS_MT"/>
    <property type="match status" value="1"/>
</dbReference>
<evidence type="ECO:0000256" key="2">
    <source>
        <dbReference type="ARBA" id="ARBA00010328"/>
    </source>
</evidence>
<dbReference type="GO" id="GO:0006396">
    <property type="term" value="P:RNA processing"/>
    <property type="evidence" value="ECO:0007669"/>
    <property type="project" value="InterPro"/>
</dbReference>
<keyword evidence="4" id="KW-0808">Transferase</keyword>
<evidence type="ECO:0000256" key="6">
    <source>
        <dbReference type="ARBA" id="ARBA00022801"/>
    </source>
</evidence>
<sequence length="1114" mass="125458">MDSRSLPTVSDVTVPALNVDSLVRDYVSNVRADDSNNVSRFLGEVALREIKSQVDTSNGDFQKLNVGFRLTPDEKNALKANFPGLEIAFKDSCHSSHSFAAAHRVCETLEIYNRFKTKTERIIDLGGNYVTHAKQGRSTVHSCCPILDVRDGARHTDRYISLAASVENRHRELPVDFCCHKFEECDVKAPFAMAVHSIRDIPISTVETHTVWLGVRKLKDPTRMEPVMMFYYKPHTPLLNDGWEKEDIEGGKTVIHPHFADAPGLSYSHDFNVLSQYMITNQVIVNNTYSFRVERTACLSGVYIVEMTLSMTDGCSLAYLKPMRDVSCAWLSSLRKKVFVKLAVPVSAEWYTEQFEVRYALMDECLVRYVSEAAFRQFSKTKDPETLVQYIATMLSLSSNHVVINGITMRSGSPINFDEYVPLAVTFYVMAAWRYKMIAPGIDAVKTRTEKNIDALDEKGLIKEDFNLVNEFLEEAGSVRPNLPRLTDVIKSAGLRSSGETTIEKSRDDVPLIKPRHLLREVIYTVRSIFGLTILDSDYNLVSGIPSHMKATHVWNVFVGNLAFPSSLNVNECVNELLAHHIEMMEETVKEETRQQAFKDARDRALMTIAKAIEKDQTVKDGLLPILDLCKITEELNAASNSLNLTPEAIERTDSRLARASGSDVNPYADSIKEAIHYFNEVEVANTRNLRSLGTYLGWSIPKSKQTYDALKGRNDSVRVYVPYENKWYPSAPSGQYERAMTVDGYVSLQWNSEAITDKCRKDLVKYHVLVVDDSCIFCSGQRMIPALEAALKLVPTFKIMVFFGVGSCGKTTHVKKLACIASNAARSPDLLLMSNRSSSDELIEVIDGPDVMKYRIRTVDSYLMLKSWFSAERLLFDECFLTLAGCVYAAANLAQVKEVLAFGDTELIPFISRLPESRMEHHRIVGEIDVQTTTYRCPRDATACLKKFFYKNKTGKSASVRERSLELNPIQSVIQIQPERDVLYITHTRADKEALLRIPGMPKDRIKTTREAQGETGDHVVMFRLSKTINQLHSGKGSEGPCHNLVAISRHRKSFRYCTVAPHDNDDQIVKCINFAKYLCSGESDGVRLLTPYISVHNSIMMLPQGACDVLDS</sequence>
<dbReference type="InterPro" id="IPR027351">
    <property type="entry name" value="(+)RNA_virus_helicase_core_dom"/>
</dbReference>
<evidence type="ECO:0000256" key="7">
    <source>
        <dbReference type="ARBA" id="ARBA00022840"/>
    </source>
</evidence>
<dbReference type="Pfam" id="PF01660">
    <property type="entry name" value="Vmethyltransf"/>
    <property type="match status" value="1"/>
</dbReference>
<comment type="similarity">
    <text evidence="2">Belongs to the bromoviridae replication protein 1a family.</text>
</comment>
<proteinExistence type="inferred from homology"/>
<dbReference type="GO" id="GO:0005524">
    <property type="term" value="F:ATP binding"/>
    <property type="evidence" value="ECO:0007669"/>
    <property type="project" value="UniProtKB-KW"/>
</dbReference>
<evidence type="ECO:0000256" key="3">
    <source>
        <dbReference type="ARBA" id="ARBA00020856"/>
    </source>
</evidence>
<evidence type="ECO:0000259" key="10">
    <source>
        <dbReference type="PROSITE" id="PS51743"/>
    </source>
</evidence>
<evidence type="ECO:0000256" key="5">
    <source>
        <dbReference type="ARBA" id="ARBA00022741"/>
    </source>
</evidence>
<keyword evidence="6" id="KW-0378">Hydrolase</keyword>
<evidence type="ECO:0000256" key="8">
    <source>
        <dbReference type="ARBA" id="ARBA00023184"/>
    </source>
</evidence>
<keyword evidence="5" id="KW-0547">Nucleotide-binding</keyword>
<dbReference type="Gene3D" id="3.40.50.300">
    <property type="entry name" value="P-loop containing nucleotide triphosphate hydrolases"/>
    <property type="match status" value="2"/>
</dbReference>
<reference evidence="11" key="1">
    <citation type="submission" date="2016-11" db="EMBL/GenBank/DDBJ databases">
        <title>Molecular characterization and complete nucleotide sequence of RNA1 of Tobacco streak virus infecting Sunflower.</title>
        <authorList>
            <person name="Sunil Kumar M."/>
            <person name="Krishna Reddy M."/>
            <person name="Sarada Jayalakshmi Devi R."/>
            <person name="Hema Chandra Reddy P."/>
            <person name="Vemana K."/>
            <person name="Samuel D.K."/>
        </authorList>
    </citation>
    <scope>NUCLEOTIDE SEQUENCE</scope>
    <source>
        <strain evidence="11">SFAP17</strain>
    </source>
</reference>